<dbReference type="InterPro" id="IPR012334">
    <property type="entry name" value="Pectin_lyas_fold"/>
</dbReference>
<dbReference type="PANTHER" id="PTHR33928">
    <property type="entry name" value="POLYGALACTURONASE QRT3"/>
    <property type="match status" value="1"/>
</dbReference>
<keyword evidence="4" id="KW-0456">Lyase</keyword>
<dbReference type="EMBL" id="JAULSY010000034">
    <property type="protein sequence ID" value="KAK0670179.1"/>
    <property type="molecule type" value="Genomic_DNA"/>
</dbReference>
<evidence type="ECO:0000313" key="4">
    <source>
        <dbReference type="EMBL" id="KAK0670179.1"/>
    </source>
</evidence>
<sequence length="834" mass="91253">MRFPSLFTLSILFLGATATCLDDAAADALDAEIHNLLKRETAEKSNCQFKGRHKPKPPLPPLPPTPPPPPPVSCEDFWLARINHEGVAPYAPTEGYQVWRNVKDFGAVGDGIADDTAAINEAISSQGRCGPGCTGSTITPGLIYFPPGTYRVTAPIIDFYYTQLIGNPGCPPVIKADASFSGRWVLDTNPYQDGGVLAWGATNVFWRQVAHFVFDLTDVPYGLEIAAIHWPSSQATSLSNIEFRLSETTGTLHQGLFIEEGSGGYIGDLVFYGGNQAMIVGNQQFTFKNIEIYNAQTAIQHFWSWGWTYIGISINNCSTGWDLTSNNGAIVNVGTITIIDSSITDTPVGIAYAWPNPNQPDVGNTLIVENLDLENVPVAVRGPFGTVLPGTTSTTTSLTIPAWGRGNSYDENSGPVFFQGTFTPPARPPALTAPGGRYFTASKPYYEDQPLSAFLTAREFGAKGDGSADDTRALNRLFEAAAKRRKIVYLNAGIYRVTRTVFIPPGSRIFGDSSFPVILSSGRYFENPSRPQPVVQVGNRRGPGSEGRIQWSNTIISTRGKQPGAILIEYNLATTRAGQYSGMWDVHTRIGGFAGSDLQLTQCPKTPETVITSANLDVDCVAAFMSMHITRNAANLYQENNWIWVADHDIEEPANNQQITVYAGRGLLIEDTRGPLWLVASSVEHHQLYEYQFYNTSTIFAGQVQTETAYYQPNPDARLPFAPDPRYHDPELLTPGDSGWGVRAVDTTDLFIYGAGLYSFFDNYDVNCSQVGTGTRCQQRILSLERSRVTVYNLNTVGTEQMVTIDGVDQANYQDNLNGFISSVALVETRDLVM</sequence>
<feature type="compositionally biased region" description="Pro residues" evidence="1">
    <location>
        <begin position="57"/>
        <end position="70"/>
    </location>
</feature>
<feature type="signal peptide" evidence="2">
    <location>
        <begin position="1"/>
        <end position="18"/>
    </location>
</feature>
<dbReference type="AlphaFoldDB" id="A0AA40DBA6"/>
<dbReference type="Proteomes" id="UP001174997">
    <property type="component" value="Unassembled WGS sequence"/>
</dbReference>
<dbReference type="GO" id="GO:0016829">
    <property type="term" value="F:lyase activity"/>
    <property type="evidence" value="ECO:0007669"/>
    <property type="project" value="UniProtKB-KW"/>
</dbReference>
<comment type="caution">
    <text evidence="4">The sequence shown here is derived from an EMBL/GenBank/DDBJ whole genome shotgun (WGS) entry which is preliminary data.</text>
</comment>
<feature type="chain" id="PRO_5041268866" evidence="2">
    <location>
        <begin position="19"/>
        <end position="834"/>
    </location>
</feature>
<dbReference type="GO" id="GO:0004650">
    <property type="term" value="F:polygalacturonase activity"/>
    <property type="evidence" value="ECO:0007669"/>
    <property type="project" value="InterPro"/>
</dbReference>
<dbReference type="InterPro" id="IPR039279">
    <property type="entry name" value="QRT3-like"/>
</dbReference>
<feature type="region of interest" description="Disordered" evidence="1">
    <location>
        <begin position="44"/>
        <end position="70"/>
    </location>
</feature>
<evidence type="ECO:0000256" key="1">
    <source>
        <dbReference type="SAM" id="MobiDB-lite"/>
    </source>
</evidence>
<gene>
    <name evidence="4" type="ORF">QBC41DRAFT_318307</name>
</gene>
<dbReference type="InterPro" id="IPR024535">
    <property type="entry name" value="RHGA/B-epi-like_pectate_lyase"/>
</dbReference>
<evidence type="ECO:0000256" key="2">
    <source>
        <dbReference type="SAM" id="SignalP"/>
    </source>
</evidence>
<evidence type="ECO:0000313" key="5">
    <source>
        <dbReference type="Proteomes" id="UP001174997"/>
    </source>
</evidence>
<reference evidence="4" key="1">
    <citation type="submission" date="2023-06" db="EMBL/GenBank/DDBJ databases">
        <title>Genome-scale phylogeny and comparative genomics of the fungal order Sordariales.</title>
        <authorList>
            <consortium name="Lawrence Berkeley National Laboratory"/>
            <person name="Hensen N."/>
            <person name="Bonometti L."/>
            <person name="Westerberg I."/>
            <person name="Brannstrom I.O."/>
            <person name="Guillou S."/>
            <person name="Cros-Aarteil S."/>
            <person name="Calhoun S."/>
            <person name="Haridas S."/>
            <person name="Kuo A."/>
            <person name="Mondo S."/>
            <person name="Pangilinan J."/>
            <person name="Riley R."/>
            <person name="Labutti K."/>
            <person name="Andreopoulos B."/>
            <person name="Lipzen A."/>
            <person name="Chen C."/>
            <person name="Yanf M."/>
            <person name="Daum C."/>
            <person name="Ng V."/>
            <person name="Clum A."/>
            <person name="Steindorff A."/>
            <person name="Ohm R."/>
            <person name="Martin F."/>
            <person name="Silar P."/>
            <person name="Natvig D."/>
            <person name="Lalanne C."/>
            <person name="Gautier V."/>
            <person name="Ament-Velasquez S.L."/>
            <person name="Kruys A."/>
            <person name="Hutchinson M.I."/>
            <person name="Powell A.J."/>
            <person name="Barry K."/>
            <person name="Miller A.N."/>
            <person name="Grigoriev I.V."/>
            <person name="Debuchy R."/>
            <person name="Gladieux P."/>
            <person name="Thoren M.H."/>
            <person name="Johannesson H."/>
        </authorList>
    </citation>
    <scope>NUCLEOTIDE SEQUENCE</scope>
    <source>
        <strain evidence="4">CBS 307.81</strain>
    </source>
</reference>
<dbReference type="InterPro" id="IPR011050">
    <property type="entry name" value="Pectin_lyase_fold/virulence"/>
</dbReference>
<organism evidence="4 5">
    <name type="scientific">Cercophora samala</name>
    <dbReference type="NCBI Taxonomy" id="330535"/>
    <lineage>
        <taxon>Eukaryota</taxon>
        <taxon>Fungi</taxon>
        <taxon>Dikarya</taxon>
        <taxon>Ascomycota</taxon>
        <taxon>Pezizomycotina</taxon>
        <taxon>Sordariomycetes</taxon>
        <taxon>Sordariomycetidae</taxon>
        <taxon>Sordariales</taxon>
        <taxon>Lasiosphaeriaceae</taxon>
        <taxon>Cercophora</taxon>
    </lineage>
</organism>
<protein>
    <submittedName>
        <fullName evidence="4">Pectate lyase superfamily protein-domain-containing protein</fullName>
    </submittedName>
</protein>
<accession>A0AA40DBA6</accession>
<evidence type="ECO:0000259" key="3">
    <source>
        <dbReference type="Pfam" id="PF12708"/>
    </source>
</evidence>
<feature type="domain" description="Rhamnogalacturonase A/B/Epimerase-like pectate lyase" evidence="3">
    <location>
        <begin position="99"/>
        <end position="322"/>
    </location>
</feature>
<feature type="domain" description="Rhamnogalacturonase A/B/Epimerase-like pectate lyase" evidence="3">
    <location>
        <begin position="457"/>
        <end position="523"/>
    </location>
</feature>
<dbReference type="SUPFAM" id="SSF51126">
    <property type="entry name" value="Pectin lyase-like"/>
    <property type="match status" value="2"/>
</dbReference>
<dbReference type="Gene3D" id="2.160.20.10">
    <property type="entry name" value="Single-stranded right-handed beta-helix, Pectin lyase-like"/>
    <property type="match status" value="2"/>
</dbReference>
<keyword evidence="2" id="KW-0732">Signal</keyword>
<name>A0AA40DBA6_9PEZI</name>
<dbReference type="Pfam" id="PF12708">
    <property type="entry name" value="Pect-lyase_RHGA_epim"/>
    <property type="match status" value="2"/>
</dbReference>
<dbReference type="CDD" id="cd23668">
    <property type="entry name" value="GH55_beta13glucanase-like"/>
    <property type="match status" value="1"/>
</dbReference>
<dbReference type="PANTHER" id="PTHR33928:SF2">
    <property type="entry name" value="PECTATE LYASE SUPERFAMILY PROTEIN DOMAIN-CONTAINING PROTEIN-RELATED"/>
    <property type="match status" value="1"/>
</dbReference>
<keyword evidence="5" id="KW-1185">Reference proteome</keyword>
<proteinExistence type="predicted"/>